<evidence type="ECO:0000256" key="1">
    <source>
        <dbReference type="SAM" id="MobiDB-lite"/>
    </source>
</evidence>
<reference evidence="4" key="1">
    <citation type="submission" date="2020-11" db="EMBL/GenBank/DDBJ databases">
        <authorList>
            <person name="Tran Van P."/>
        </authorList>
    </citation>
    <scope>NUCLEOTIDE SEQUENCE</scope>
</reference>
<feature type="compositionally biased region" description="Basic and acidic residues" evidence="1">
    <location>
        <begin position="1"/>
        <end position="16"/>
    </location>
</feature>
<sequence>MQKKNQASEKKKEGESKLACPAARVAGNRKPSTGRQSSASQPTSAGNVRLNQPSYSGVVKKLSKKDKQENRSTEESSDLKDLLQILKEINVVGLLQLLRKYLVRLKNAPDNTTKLQPNSSAMATYLGRGVEESLNILFWNAYGIAQQEHEFRKLLGTYGVDVAMICETHLSEQKMMRFRGYEMYRNDRAAIPTGWKKILFLAVYRSPVVPFTIDDLDRLTSKKDFLLAGDLNCKHKSWNSRVNLPDFLDVILTDLDTLPEELEVLNELDSYHLQVFGRVALKTNPRLSYLWRKIPRSYWDEYRRVFTDAVPLNMEVNSPKEVDSYITLLTATLLEAYRGTTVFETPLVLLKRDDPELSYLIALKREARREWQQHRDPRHRAEYSRLRALVHRKAKALKITNWNEYVANTLAGDANVWKVTRQLKAKAEAIAESSEDQFKANSEPQYEEFTRTVNRAVGVYLADPVIELPPPITRNEVTHQVEKLKLRKAASKRPPLHNIRVGVPQGLALSPFLYIMYVADISRYPMIKTRLFADDTLFYIANRNVKYAHLRLQRYLDEFNSWLEIWRIKPILVYGCEAWGYASDSVLDTLQIVQNKVLRCILGVNTQTNNAHIHATTGSSNFVGTPFIVPTSHRDSCCRDYFLSPTVTHVLPGLPPYTPQLSPSAGNRHRCSTRWYTPTAPAKPTHGTGYGIHIHEHAVSFKTVYQGLENKLCCLSGALRAYCKTANYFSVVRAPYQV</sequence>
<proteinExistence type="predicted"/>
<dbReference type="Gene3D" id="3.60.10.10">
    <property type="entry name" value="Endonuclease/exonuclease/phosphatase"/>
    <property type="match status" value="1"/>
</dbReference>
<dbReference type="GO" id="GO:0003824">
    <property type="term" value="F:catalytic activity"/>
    <property type="evidence" value="ECO:0007669"/>
    <property type="project" value="InterPro"/>
</dbReference>
<organism evidence="4">
    <name type="scientific">Timema douglasi</name>
    <name type="common">Walking stick</name>
    <dbReference type="NCBI Taxonomy" id="61478"/>
    <lineage>
        <taxon>Eukaryota</taxon>
        <taxon>Metazoa</taxon>
        <taxon>Ecdysozoa</taxon>
        <taxon>Arthropoda</taxon>
        <taxon>Hexapoda</taxon>
        <taxon>Insecta</taxon>
        <taxon>Pterygota</taxon>
        <taxon>Neoptera</taxon>
        <taxon>Polyneoptera</taxon>
        <taxon>Phasmatodea</taxon>
        <taxon>Timematodea</taxon>
        <taxon>Timematoidea</taxon>
        <taxon>Timematidae</taxon>
        <taxon>Timema</taxon>
    </lineage>
</organism>
<feature type="compositionally biased region" description="Polar residues" evidence="1">
    <location>
        <begin position="30"/>
        <end position="55"/>
    </location>
</feature>
<dbReference type="InterPro" id="IPR036691">
    <property type="entry name" value="Endo/exonu/phosph_ase_sf"/>
</dbReference>
<accession>A0A7R8VSV4</accession>
<dbReference type="EMBL" id="OA571615">
    <property type="protein sequence ID" value="CAD7204077.1"/>
    <property type="molecule type" value="Genomic_DNA"/>
</dbReference>
<dbReference type="Pfam" id="PF00078">
    <property type="entry name" value="RVT_1"/>
    <property type="match status" value="1"/>
</dbReference>
<feature type="region of interest" description="Disordered" evidence="1">
    <location>
        <begin position="1"/>
        <end position="77"/>
    </location>
</feature>
<dbReference type="Pfam" id="PF03372">
    <property type="entry name" value="Exo_endo_phos"/>
    <property type="match status" value="1"/>
</dbReference>
<evidence type="ECO:0000313" key="4">
    <source>
        <dbReference type="EMBL" id="CAD7204077.1"/>
    </source>
</evidence>
<protein>
    <recommendedName>
        <fullName evidence="5">Reverse transcriptase domain-containing protein</fullName>
    </recommendedName>
</protein>
<dbReference type="InterPro" id="IPR005135">
    <property type="entry name" value="Endo/exonuclease/phosphatase"/>
</dbReference>
<feature type="domain" description="Reverse transcriptase" evidence="2">
    <location>
        <begin position="498"/>
        <end position="568"/>
    </location>
</feature>
<evidence type="ECO:0008006" key="5">
    <source>
        <dbReference type="Google" id="ProtNLM"/>
    </source>
</evidence>
<evidence type="ECO:0000259" key="2">
    <source>
        <dbReference type="Pfam" id="PF00078"/>
    </source>
</evidence>
<evidence type="ECO:0000259" key="3">
    <source>
        <dbReference type="Pfam" id="PF03372"/>
    </source>
</evidence>
<feature type="compositionally biased region" description="Basic and acidic residues" evidence="1">
    <location>
        <begin position="65"/>
        <end position="77"/>
    </location>
</feature>
<feature type="domain" description="Endonuclease/exonuclease/phosphatase" evidence="3">
    <location>
        <begin position="138"/>
        <end position="272"/>
    </location>
</feature>
<dbReference type="InterPro" id="IPR000477">
    <property type="entry name" value="RT_dom"/>
</dbReference>
<dbReference type="SUPFAM" id="SSF56219">
    <property type="entry name" value="DNase I-like"/>
    <property type="match status" value="1"/>
</dbReference>
<gene>
    <name evidence="4" type="ORF">TDIB3V08_LOCUS10239</name>
</gene>
<dbReference type="AlphaFoldDB" id="A0A7R8VSV4"/>
<name>A0A7R8VSV4_TIMDO</name>